<evidence type="ECO:0000256" key="2">
    <source>
        <dbReference type="SAM" id="Coils"/>
    </source>
</evidence>
<dbReference type="PANTHER" id="PTHR22590">
    <property type="entry name" value="MYOSIN MOTOR DOMAIN-CONTAINING PROTEIN"/>
    <property type="match status" value="1"/>
</dbReference>
<feature type="coiled-coil region" evidence="2">
    <location>
        <begin position="111"/>
        <end position="138"/>
    </location>
</feature>
<dbReference type="Proteomes" id="UP000694398">
    <property type="component" value="Unassembled WGS sequence"/>
</dbReference>
<keyword evidence="2" id="KW-0175">Coiled coil</keyword>
<keyword evidence="1" id="KW-0677">Repeat</keyword>
<reference evidence="3" key="2">
    <citation type="submission" date="2025-09" db="UniProtKB">
        <authorList>
            <consortium name="Ensembl"/>
        </authorList>
    </citation>
    <scope>IDENTIFICATION</scope>
</reference>
<keyword evidence="4" id="KW-1185">Reference proteome</keyword>
<proteinExistence type="predicted"/>
<dbReference type="PANTHER" id="PTHR22590:SF3">
    <property type="entry name" value="IQ DOMAIN-CONTAINING PROTEIN E"/>
    <property type="match status" value="1"/>
</dbReference>
<dbReference type="GeneTree" id="ENSGT00940000163679"/>
<sequence>DIGDDSLSAITFDSDLEPVKSPYYSKPRKVASWRSVRTPGSMPLSSRMSLTPQKLWLGTSKQGVCSLTGCEHGEWSPKRLIYRPLGHVPGTAVYREKEDMYDEIIELKKSLHTQKSDVDLMRTKLRRMEEENTRKDRQI</sequence>
<organism evidence="3 4">
    <name type="scientific">Chinchilla lanigera</name>
    <name type="common">Long-tailed chinchilla</name>
    <name type="synonym">Chinchilla villidera</name>
    <dbReference type="NCBI Taxonomy" id="34839"/>
    <lineage>
        <taxon>Eukaryota</taxon>
        <taxon>Metazoa</taxon>
        <taxon>Chordata</taxon>
        <taxon>Craniata</taxon>
        <taxon>Vertebrata</taxon>
        <taxon>Euteleostomi</taxon>
        <taxon>Mammalia</taxon>
        <taxon>Eutheria</taxon>
        <taxon>Euarchontoglires</taxon>
        <taxon>Glires</taxon>
        <taxon>Rodentia</taxon>
        <taxon>Hystricomorpha</taxon>
        <taxon>Chinchillidae</taxon>
        <taxon>Chinchilla</taxon>
    </lineage>
</organism>
<evidence type="ECO:0000313" key="3">
    <source>
        <dbReference type="Ensembl" id="ENSCLAP00000012863.1"/>
    </source>
</evidence>
<evidence type="ECO:0008006" key="5">
    <source>
        <dbReference type="Google" id="ProtNLM"/>
    </source>
</evidence>
<evidence type="ECO:0000256" key="1">
    <source>
        <dbReference type="ARBA" id="ARBA00022737"/>
    </source>
</evidence>
<dbReference type="AlphaFoldDB" id="A0A8C2VAX3"/>
<protein>
    <recommendedName>
        <fullName evidence="5">IQCE protein</fullName>
    </recommendedName>
</protein>
<evidence type="ECO:0000313" key="4">
    <source>
        <dbReference type="Proteomes" id="UP000694398"/>
    </source>
</evidence>
<reference evidence="3" key="1">
    <citation type="submission" date="2025-08" db="UniProtKB">
        <authorList>
            <consortium name="Ensembl"/>
        </authorList>
    </citation>
    <scope>IDENTIFICATION</scope>
</reference>
<dbReference type="Ensembl" id="ENSCLAT00000013011.1">
    <property type="protein sequence ID" value="ENSCLAP00000012863.1"/>
    <property type="gene ID" value="ENSCLAG00000008881.1"/>
</dbReference>
<gene>
    <name evidence="3" type="primary">Iqce</name>
</gene>
<name>A0A8C2VAX3_CHILA</name>
<dbReference type="InterPro" id="IPR052318">
    <property type="entry name" value="CellDiv_DevSignal_Domain"/>
</dbReference>
<accession>A0A8C2VAX3</accession>